<sequence length="121" mass="13569">MSSVRGAVVSEERELRQMTILPGTIAHRELMAFQDYSTEVSAAQDPGCDIERSRRRKLAQFLVWGLHNMQLGGSSFPICKNRKTLHLTGPLGPQDAARFASIRAWAFKTSHNSYIDGAYMQ</sequence>
<evidence type="ECO:0000313" key="2">
    <source>
        <dbReference type="Proteomes" id="UP001465668"/>
    </source>
</evidence>
<comment type="caution">
    <text evidence="1">The sequence shown here is derived from an EMBL/GenBank/DDBJ whole genome shotgun (WGS) entry which is preliminary data.</text>
</comment>
<evidence type="ECO:0000313" key="1">
    <source>
        <dbReference type="EMBL" id="KAK9777971.1"/>
    </source>
</evidence>
<keyword evidence="2" id="KW-1185">Reference proteome</keyword>
<protein>
    <submittedName>
        <fullName evidence="1">Uncharacterized protein</fullName>
    </submittedName>
</protein>
<dbReference type="Proteomes" id="UP001465668">
    <property type="component" value="Unassembled WGS sequence"/>
</dbReference>
<reference evidence="1 2" key="1">
    <citation type="submission" date="2024-02" db="EMBL/GenBank/DDBJ databases">
        <title>First draft genome assembly of two strains of Seiridium cardinale.</title>
        <authorList>
            <person name="Emiliani G."/>
            <person name="Scali E."/>
        </authorList>
    </citation>
    <scope>NUCLEOTIDE SEQUENCE [LARGE SCALE GENOMIC DNA]</scope>
    <source>
        <strain evidence="1 2">BM-138-000479</strain>
    </source>
</reference>
<gene>
    <name evidence="1" type="ORF">SCAR479_05297</name>
</gene>
<organism evidence="1 2">
    <name type="scientific">Seiridium cardinale</name>
    <dbReference type="NCBI Taxonomy" id="138064"/>
    <lineage>
        <taxon>Eukaryota</taxon>
        <taxon>Fungi</taxon>
        <taxon>Dikarya</taxon>
        <taxon>Ascomycota</taxon>
        <taxon>Pezizomycotina</taxon>
        <taxon>Sordariomycetes</taxon>
        <taxon>Xylariomycetidae</taxon>
        <taxon>Amphisphaeriales</taxon>
        <taxon>Sporocadaceae</taxon>
        <taxon>Seiridium</taxon>
    </lineage>
</organism>
<proteinExistence type="predicted"/>
<accession>A0ABR2XWG3</accession>
<dbReference type="EMBL" id="JARVKM010000018">
    <property type="protein sequence ID" value="KAK9777971.1"/>
    <property type="molecule type" value="Genomic_DNA"/>
</dbReference>
<name>A0ABR2XWG3_9PEZI</name>